<keyword evidence="2" id="KW-1185">Reference proteome</keyword>
<protein>
    <submittedName>
        <fullName evidence="1">Uncharacterized protein</fullName>
    </submittedName>
</protein>
<dbReference type="Proteomes" id="UP001172386">
    <property type="component" value="Unassembled WGS sequence"/>
</dbReference>
<accession>A0ACC2ZV85</accession>
<dbReference type="EMBL" id="JAPDRQ010000254">
    <property type="protein sequence ID" value="KAJ9651483.1"/>
    <property type="molecule type" value="Genomic_DNA"/>
</dbReference>
<organism evidence="1 2">
    <name type="scientific">Neophaeococcomyces mojaviensis</name>
    <dbReference type="NCBI Taxonomy" id="3383035"/>
    <lineage>
        <taxon>Eukaryota</taxon>
        <taxon>Fungi</taxon>
        <taxon>Dikarya</taxon>
        <taxon>Ascomycota</taxon>
        <taxon>Pezizomycotina</taxon>
        <taxon>Eurotiomycetes</taxon>
        <taxon>Chaetothyriomycetidae</taxon>
        <taxon>Chaetothyriales</taxon>
        <taxon>Chaetothyriales incertae sedis</taxon>
        <taxon>Neophaeococcomyces</taxon>
    </lineage>
</organism>
<reference evidence="1" key="1">
    <citation type="submission" date="2022-10" db="EMBL/GenBank/DDBJ databases">
        <title>Culturing micro-colonial fungi from biological soil crusts in the Mojave desert and describing Neophaeococcomyces mojavensis, and introducing the new genera and species Taxawa tesnikishii.</title>
        <authorList>
            <person name="Kurbessoian T."/>
            <person name="Stajich J.E."/>
        </authorList>
    </citation>
    <scope>NUCLEOTIDE SEQUENCE</scope>
    <source>
        <strain evidence="1">JES_112</strain>
    </source>
</reference>
<proteinExistence type="predicted"/>
<sequence length="326" mass="35883">MTTRSPLTIVLGAGNIGDKSIDSMVRHDTPEEVEAFLNAFYERGYRQIDTARGYSPHAPGTSEPRLAAAQAGKRFSIDTKVLSRSSGSHSKNNIKQSINDSLAALQMTQVDIEYLHHPDRATPFEETCEALNEAYLEGKFKRFGLSNYTADEVQKFVEICEARGFVKPTVYQGHYNPVVRGAEKDLFPVLRKHNIAFYAWSPAAAGFFAGNHKQVQPGGRFDTNHFLGQIYTASYKKPSIETITDQVREVAAKHGINGHAAALRWTVYHSILSATHGDAVIIGASSPAQLTSNLDMIEEGPLPKEVADAVGALYQKIGDSEIPYHF</sequence>
<gene>
    <name evidence="1" type="ORF">H2198_009241</name>
</gene>
<evidence type="ECO:0000313" key="2">
    <source>
        <dbReference type="Proteomes" id="UP001172386"/>
    </source>
</evidence>
<comment type="caution">
    <text evidence="1">The sequence shown here is derived from an EMBL/GenBank/DDBJ whole genome shotgun (WGS) entry which is preliminary data.</text>
</comment>
<evidence type="ECO:0000313" key="1">
    <source>
        <dbReference type="EMBL" id="KAJ9651483.1"/>
    </source>
</evidence>
<name>A0ACC2ZV85_9EURO</name>